<keyword evidence="1" id="KW-0812">Transmembrane</keyword>
<protein>
    <recommendedName>
        <fullName evidence="4">LPXTG cell wall anchor domain-containing protein</fullName>
    </recommendedName>
</protein>
<name>A0A514DDG8_9CAUD</name>
<keyword evidence="3" id="KW-1185">Reference proteome</keyword>
<accession>A0A514DDG8</accession>
<dbReference type="Proteomes" id="UP000317804">
    <property type="component" value="Segment"/>
</dbReference>
<dbReference type="RefSeq" id="YP_010751086.1">
    <property type="nucleotide sequence ID" value="NC_073365.1"/>
</dbReference>
<feature type="transmembrane region" description="Helical" evidence="1">
    <location>
        <begin position="51"/>
        <end position="72"/>
    </location>
</feature>
<dbReference type="GeneID" id="80004747"/>
<evidence type="ECO:0008006" key="4">
    <source>
        <dbReference type="Google" id="ProtNLM"/>
    </source>
</evidence>
<keyword evidence="1" id="KW-0472">Membrane</keyword>
<dbReference type="KEGG" id="vg:80004747"/>
<gene>
    <name evidence="2" type="primary">79</name>
    <name evidence="2" type="ORF">PBI_CINNA_79</name>
</gene>
<proteinExistence type="predicted"/>
<sequence length="83" mass="8583">MTLLEMTAEACDKYVAPASCNTENPPAIFTPPPVPETVHTALATTGGDPTLALVLLCGAALAVAVGALLVVLEARRRQVKRGQ</sequence>
<organism evidence="2 3">
    <name type="scientific">Microbacterium phage Cinna</name>
    <dbReference type="NCBI Taxonomy" id="2591215"/>
    <lineage>
        <taxon>Viruses</taxon>
        <taxon>Duplodnaviria</taxon>
        <taxon>Heunggongvirae</taxon>
        <taxon>Uroviricota</taxon>
        <taxon>Caudoviricetes</taxon>
        <taxon>Kutznervirinae</taxon>
        <taxon>Mementomorivirus</taxon>
        <taxon>Mementomorivirus cinna</taxon>
    </lineage>
</organism>
<evidence type="ECO:0000256" key="1">
    <source>
        <dbReference type="SAM" id="Phobius"/>
    </source>
</evidence>
<reference evidence="2 3" key="1">
    <citation type="submission" date="2019-05" db="EMBL/GenBank/DDBJ databases">
        <authorList>
            <person name="Stoner T.H."/>
            <person name="Aull H.G."/>
            <person name="Divens A.M."/>
            <person name="Zack K."/>
            <person name="Garlena R.A."/>
            <person name="Russell D.A."/>
            <person name="Pope W.H."/>
            <person name="Jacobs-Sera D."/>
            <person name="Hatfull G.F."/>
        </authorList>
    </citation>
    <scope>NUCLEOTIDE SEQUENCE [LARGE SCALE GENOMIC DNA]</scope>
</reference>
<evidence type="ECO:0000313" key="2">
    <source>
        <dbReference type="EMBL" id="QDH91663.1"/>
    </source>
</evidence>
<dbReference type="EMBL" id="MK937591">
    <property type="protein sequence ID" value="QDH91663.1"/>
    <property type="molecule type" value="Genomic_DNA"/>
</dbReference>
<keyword evidence="1" id="KW-1133">Transmembrane helix</keyword>
<evidence type="ECO:0000313" key="3">
    <source>
        <dbReference type="Proteomes" id="UP000317804"/>
    </source>
</evidence>